<keyword evidence="2" id="KW-1185">Reference proteome</keyword>
<dbReference type="EMBL" id="BDQV01000232">
    <property type="protein sequence ID" value="GAY60317.1"/>
    <property type="molecule type" value="Genomic_DNA"/>
</dbReference>
<proteinExistence type="predicted"/>
<sequence length="38" mass="4302">TERHGVELTLTILSQIFPFAFFHSWLNNPEVMAPISSA</sequence>
<feature type="non-terminal residue" evidence="1">
    <location>
        <position position="1"/>
    </location>
</feature>
<reference evidence="1 2" key="1">
    <citation type="journal article" date="2017" name="Front. Genet.">
        <title>Draft sequencing of the heterozygous diploid genome of Satsuma (Citrus unshiu Marc.) using a hybrid assembly approach.</title>
        <authorList>
            <person name="Shimizu T."/>
            <person name="Tanizawa Y."/>
            <person name="Mochizuki T."/>
            <person name="Nagasaki H."/>
            <person name="Yoshioka T."/>
            <person name="Toyoda A."/>
            <person name="Fujiyama A."/>
            <person name="Kaminuma E."/>
            <person name="Nakamura Y."/>
        </authorList>
    </citation>
    <scope>NUCLEOTIDE SEQUENCE [LARGE SCALE GENOMIC DNA]</scope>
    <source>
        <strain evidence="2">cv. Miyagawa wase</strain>
    </source>
</reference>
<dbReference type="Proteomes" id="UP000236630">
    <property type="component" value="Unassembled WGS sequence"/>
</dbReference>
<protein>
    <submittedName>
        <fullName evidence="1">Uncharacterized protein</fullName>
    </submittedName>
</protein>
<dbReference type="AlphaFoldDB" id="A0A2H5Q6P5"/>
<evidence type="ECO:0000313" key="1">
    <source>
        <dbReference type="EMBL" id="GAY60317.1"/>
    </source>
</evidence>
<accession>A0A2H5Q6P5</accession>
<organism evidence="1 2">
    <name type="scientific">Citrus unshiu</name>
    <name type="common">Satsuma mandarin</name>
    <name type="synonym">Citrus nobilis var. unshiu</name>
    <dbReference type="NCBI Taxonomy" id="55188"/>
    <lineage>
        <taxon>Eukaryota</taxon>
        <taxon>Viridiplantae</taxon>
        <taxon>Streptophyta</taxon>
        <taxon>Embryophyta</taxon>
        <taxon>Tracheophyta</taxon>
        <taxon>Spermatophyta</taxon>
        <taxon>Magnoliopsida</taxon>
        <taxon>eudicotyledons</taxon>
        <taxon>Gunneridae</taxon>
        <taxon>Pentapetalae</taxon>
        <taxon>rosids</taxon>
        <taxon>malvids</taxon>
        <taxon>Sapindales</taxon>
        <taxon>Rutaceae</taxon>
        <taxon>Aurantioideae</taxon>
        <taxon>Citrus</taxon>
    </lineage>
</organism>
<evidence type="ECO:0000313" key="2">
    <source>
        <dbReference type="Proteomes" id="UP000236630"/>
    </source>
</evidence>
<comment type="caution">
    <text evidence="1">The sequence shown here is derived from an EMBL/GenBank/DDBJ whole genome shotgun (WGS) entry which is preliminary data.</text>
</comment>
<name>A0A2H5Q6P5_CITUN</name>
<gene>
    <name evidence="1" type="ORF">CUMW_201050</name>
</gene>